<dbReference type="STRING" id="1886670.PTI45_02095"/>
<dbReference type="PANTHER" id="PTHR33336:SF3">
    <property type="entry name" value="ABM DOMAIN-CONTAINING PROTEIN"/>
    <property type="match status" value="1"/>
</dbReference>
<keyword evidence="3" id="KW-1185">Reference proteome</keyword>
<dbReference type="RefSeq" id="WP_069327521.1">
    <property type="nucleotide sequence ID" value="NZ_MDER01000036.1"/>
</dbReference>
<dbReference type="AlphaFoldDB" id="A0A1E3L6E5"/>
<feature type="domain" description="ABM" evidence="1">
    <location>
        <begin position="2"/>
        <end position="91"/>
    </location>
</feature>
<dbReference type="GO" id="GO:0003824">
    <property type="term" value="F:catalytic activity"/>
    <property type="evidence" value="ECO:0007669"/>
    <property type="project" value="TreeGrafter"/>
</dbReference>
<proteinExistence type="predicted"/>
<evidence type="ECO:0000259" key="1">
    <source>
        <dbReference type="PROSITE" id="PS51725"/>
    </source>
</evidence>
<gene>
    <name evidence="2" type="ORF">PTI45_02095</name>
</gene>
<comment type="caution">
    <text evidence="2">The sequence shown here is derived from an EMBL/GenBank/DDBJ whole genome shotgun (WGS) entry which is preliminary data.</text>
</comment>
<dbReference type="InterPro" id="IPR050744">
    <property type="entry name" value="AI-2_Isomerase_LsrG"/>
</dbReference>
<accession>A0A1E3L6E5</accession>
<sequence length="99" mass="11325">MFVIHANITIKPDRVEEFLVEAEGLVSASQAEAGCIRYTLMRDLHQPNFFTMVEEWKDEQAVQEHNQSAHFQKFVKDMKEFAGAPLDAKLFNATEVPRG</sequence>
<protein>
    <recommendedName>
        <fullName evidence="1">ABM domain-containing protein</fullName>
    </recommendedName>
</protein>
<evidence type="ECO:0000313" key="3">
    <source>
        <dbReference type="Proteomes" id="UP000094578"/>
    </source>
</evidence>
<dbReference type="Pfam" id="PF03992">
    <property type="entry name" value="ABM"/>
    <property type="match status" value="1"/>
</dbReference>
<dbReference type="Proteomes" id="UP000094578">
    <property type="component" value="Unassembled WGS sequence"/>
</dbReference>
<dbReference type="PROSITE" id="PS51725">
    <property type="entry name" value="ABM"/>
    <property type="match status" value="1"/>
</dbReference>
<name>A0A1E3L6E5_9BACL</name>
<dbReference type="InterPro" id="IPR011008">
    <property type="entry name" value="Dimeric_a/b-barrel"/>
</dbReference>
<dbReference type="SUPFAM" id="SSF54909">
    <property type="entry name" value="Dimeric alpha+beta barrel"/>
    <property type="match status" value="1"/>
</dbReference>
<reference evidence="2 3" key="1">
    <citation type="submission" date="2016-08" db="EMBL/GenBank/DDBJ databases">
        <title>Genome sequencing of Paenibacillus sp. TI45-13ar, isolated from Korean traditional nuruk.</title>
        <authorList>
            <person name="Kim S.-J."/>
        </authorList>
    </citation>
    <scope>NUCLEOTIDE SEQUENCE [LARGE SCALE GENOMIC DNA]</scope>
    <source>
        <strain evidence="2 3">TI45-13ar</strain>
    </source>
</reference>
<organism evidence="2 3">
    <name type="scientific">Paenibacillus nuruki</name>
    <dbReference type="NCBI Taxonomy" id="1886670"/>
    <lineage>
        <taxon>Bacteria</taxon>
        <taxon>Bacillati</taxon>
        <taxon>Bacillota</taxon>
        <taxon>Bacilli</taxon>
        <taxon>Bacillales</taxon>
        <taxon>Paenibacillaceae</taxon>
        <taxon>Paenibacillus</taxon>
    </lineage>
</organism>
<dbReference type="InterPro" id="IPR007138">
    <property type="entry name" value="ABM_dom"/>
</dbReference>
<dbReference type="PANTHER" id="PTHR33336">
    <property type="entry name" value="QUINOL MONOOXYGENASE YGIN-RELATED"/>
    <property type="match status" value="1"/>
</dbReference>
<dbReference type="EMBL" id="MDER01000036">
    <property type="protein sequence ID" value="ODP28550.1"/>
    <property type="molecule type" value="Genomic_DNA"/>
</dbReference>
<evidence type="ECO:0000313" key="2">
    <source>
        <dbReference type="EMBL" id="ODP28550.1"/>
    </source>
</evidence>
<dbReference type="Gene3D" id="3.30.70.100">
    <property type="match status" value="1"/>
</dbReference>